<organism evidence="2 3">
    <name type="scientific">Sulfuriferula plumbiphila</name>
    <dbReference type="NCBI Taxonomy" id="171865"/>
    <lineage>
        <taxon>Bacteria</taxon>
        <taxon>Pseudomonadati</taxon>
        <taxon>Pseudomonadota</taxon>
        <taxon>Betaproteobacteria</taxon>
        <taxon>Nitrosomonadales</taxon>
        <taxon>Sulfuricellaceae</taxon>
        <taxon>Sulfuriferula</taxon>
    </lineage>
</organism>
<name>A0A512L8S6_9PROT</name>
<dbReference type="InterPro" id="IPR010982">
    <property type="entry name" value="Lambda_DNA-bd_dom_sf"/>
</dbReference>
<feature type="domain" description="HTH cro/C1-type" evidence="1">
    <location>
        <begin position="7"/>
        <end position="62"/>
    </location>
</feature>
<keyword evidence="3" id="KW-1185">Reference proteome</keyword>
<dbReference type="Pfam" id="PF13560">
    <property type="entry name" value="HTH_31"/>
    <property type="match status" value="1"/>
</dbReference>
<sequence>MAFGAYIRQKREAKGIQMNDFARQLEISPAYWSRIERDIEKPPKDELIRKAAEILGENVDDAFVEASRLPPDMRDDVGGLVRMYRKQATGDK</sequence>
<accession>A0A512L8S6</accession>
<evidence type="ECO:0000313" key="3">
    <source>
        <dbReference type="Proteomes" id="UP000321337"/>
    </source>
</evidence>
<dbReference type="OrthoDB" id="9155304at2"/>
<dbReference type="SMART" id="SM00530">
    <property type="entry name" value="HTH_XRE"/>
    <property type="match status" value="1"/>
</dbReference>
<dbReference type="PROSITE" id="PS50943">
    <property type="entry name" value="HTH_CROC1"/>
    <property type="match status" value="1"/>
</dbReference>
<dbReference type="SUPFAM" id="SSF47413">
    <property type="entry name" value="lambda repressor-like DNA-binding domains"/>
    <property type="match status" value="1"/>
</dbReference>
<dbReference type="GO" id="GO:0003677">
    <property type="term" value="F:DNA binding"/>
    <property type="evidence" value="ECO:0007669"/>
    <property type="project" value="InterPro"/>
</dbReference>
<dbReference type="InterPro" id="IPR001387">
    <property type="entry name" value="Cro/C1-type_HTH"/>
</dbReference>
<comment type="caution">
    <text evidence="2">The sequence shown here is derived from an EMBL/GenBank/DDBJ whole genome shotgun (WGS) entry which is preliminary data.</text>
</comment>
<proteinExistence type="predicted"/>
<evidence type="ECO:0000259" key="1">
    <source>
        <dbReference type="PROSITE" id="PS50943"/>
    </source>
</evidence>
<gene>
    <name evidence="2" type="ORF">TPL01_20010</name>
</gene>
<dbReference type="AlphaFoldDB" id="A0A512L8S6"/>
<dbReference type="Gene3D" id="1.10.260.40">
    <property type="entry name" value="lambda repressor-like DNA-binding domains"/>
    <property type="match status" value="1"/>
</dbReference>
<dbReference type="RefSeq" id="WP_147073318.1">
    <property type="nucleotide sequence ID" value="NZ_AP021884.1"/>
</dbReference>
<dbReference type="CDD" id="cd00093">
    <property type="entry name" value="HTH_XRE"/>
    <property type="match status" value="1"/>
</dbReference>
<protein>
    <recommendedName>
        <fullName evidence="1">HTH cro/C1-type domain-containing protein</fullName>
    </recommendedName>
</protein>
<evidence type="ECO:0000313" key="2">
    <source>
        <dbReference type="EMBL" id="GEP30863.1"/>
    </source>
</evidence>
<reference evidence="2 3" key="1">
    <citation type="submission" date="2019-07" db="EMBL/GenBank/DDBJ databases">
        <title>Whole genome shotgun sequence of Thiobacillus plumbophilus NBRC 107929.</title>
        <authorList>
            <person name="Hosoyama A."/>
            <person name="Uohara A."/>
            <person name="Ohji S."/>
            <person name="Ichikawa N."/>
        </authorList>
    </citation>
    <scope>NUCLEOTIDE SEQUENCE [LARGE SCALE GENOMIC DNA]</scope>
    <source>
        <strain evidence="2 3">NBRC 107929</strain>
    </source>
</reference>
<dbReference type="EMBL" id="BKAD01000019">
    <property type="protein sequence ID" value="GEP30863.1"/>
    <property type="molecule type" value="Genomic_DNA"/>
</dbReference>
<dbReference type="Proteomes" id="UP000321337">
    <property type="component" value="Unassembled WGS sequence"/>
</dbReference>